<sequence>MLATSVTATAALALAGCSTSDQSSGDGTSLSILVDNSDLAVQQMDVLASAFMEDHPDIDIHVETRPQGAEGDNLVKTKLATGEMEDLFAYNSGSLLQALTPGETLVDLSDQEWVDRLDDNFVQAVGGGDGVYGVPLGQAMAGAVLYNKDVYAELGLEIPTTWDEFIANAEAVKASGIAAPIIQTYGDTWTSQLFVLGDFFNVLAENPDWAEEYTANEAKYVDQPALAGFEHGQEVFEKGLANEDFASATYDDGVRMIAQGEGAHYPILTFAASPLVQNYPEAADTVGTFPLPGPSAESNGLTVWMPGAVYIPKTTEGDKLEAAKQFLDFLVSPESCDLQSTVIAPQGPFVIDGCELPDDVPALVSDMQPYFDEGRTGLALEFLSPIKGPALEQITVAVGSGITPAAEGAAQYDEDVKKQAQQLGLEGW</sequence>
<protein>
    <submittedName>
        <fullName evidence="6">Extracellular solute-binding protein</fullName>
    </submittedName>
</protein>
<evidence type="ECO:0000256" key="1">
    <source>
        <dbReference type="ARBA" id="ARBA00022475"/>
    </source>
</evidence>
<dbReference type="SUPFAM" id="SSF53850">
    <property type="entry name" value="Periplasmic binding protein-like II"/>
    <property type="match status" value="1"/>
</dbReference>
<evidence type="ECO:0000256" key="2">
    <source>
        <dbReference type="ARBA" id="ARBA00022729"/>
    </source>
</evidence>
<keyword evidence="5" id="KW-0449">Lipoprotein</keyword>
<dbReference type="PANTHER" id="PTHR43649">
    <property type="entry name" value="ARABINOSE-BINDING PROTEIN-RELATED"/>
    <property type="match status" value="1"/>
</dbReference>
<dbReference type="Gene3D" id="3.40.190.10">
    <property type="entry name" value="Periplasmic binding protein-like II"/>
    <property type="match status" value="2"/>
</dbReference>
<reference evidence="6" key="1">
    <citation type="submission" date="2024-05" db="EMBL/GenBank/DDBJ databases">
        <authorList>
            <person name="Yu L."/>
        </authorList>
    </citation>
    <scope>NUCLEOTIDE SEQUENCE</scope>
    <source>
        <strain evidence="6">G08B096</strain>
    </source>
</reference>
<keyword evidence="4" id="KW-0564">Palmitate</keyword>
<dbReference type="EMBL" id="CP158374">
    <property type="protein sequence ID" value="XBX82055.1"/>
    <property type="molecule type" value="Genomic_DNA"/>
</dbReference>
<dbReference type="InterPro" id="IPR050490">
    <property type="entry name" value="Bact_solute-bd_prot1"/>
</dbReference>
<dbReference type="InterPro" id="IPR006059">
    <property type="entry name" value="SBP"/>
</dbReference>
<dbReference type="AlphaFoldDB" id="A0AAU7W6G3"/>
<organism evidence="6">
    <name type="scientific">Agromyces sp. G08B096</name>
    <dbReference type="NCBI Taxonomy" id="3156399"/>
    <lineage>
        <taxon>Bacteria</taxon>
        <taxon>Bacillati</taxon>
        <taxon>Actinomycetota</taxon>
        <taxon>Actinomycetes</taxon>
        <taxon>Micrococcales</taxon>
        <taxon>Microbacteriaceae</taxon>
        <taxon>Agromyces</taxon>
    </lineage>
</organism>
<accession>A0AAU7W6G3</accession>
<dbReference type="PANTHER" id="PTHR43649:SF33">
    <property type="entry name" value="POLYGALACTURONAN_RHAMNOGALACTURONAN-BINDING PROTEIN YTCQ"/>
    <property type="match status" value="1"/>
</dbReference>
<keyword evidence="2" id="KW-0732">Signal</keyword>
<dbReference type="RefSeq" id="WP_350348076.1">
    <property type="nucleotide sequence ID" value="NZ_CP158374.1"/>
</dbReference>
<name>A0AAU7W6G3_9MICO</name>
<evidence type="ECO:0000256" key="5">
    <source>
        <dbReference type="ARBA" id="ARBA00023288"/>
    </source>
</evidence>
<proteinExistence type="predicted"/>
<keyword evidence="1" id="KW-1003">Cell membrane</keyword>
<evidence type="ECO:0000256" key="3">
    <source>
        <dbReference type="ARBA" id="ARBA00023136"/>
    </source>
</evidence>
<evidence type="ECO:0000313" key="6">
    <source>
        <dbReference type="EMBL" id="XBX82055.1"/>
    </source>
</evidence>
<evidence type="ECO:0000256" key="4">
    <source>
        <dbReference type="ARBA" id="ARBA00023139"/>
    </source>
</evidence>
<gene>
    <name evidence="6" type="ORF">ABIQ69_15780</name>
</gene>
<keyword evidence="3" id="KW-0472">Membrane</keyword>
<dbReference type="Pfam" id="PF01547">
    <property type="entry name" value="SBP_bac_1"/>
    <property type="match status" value="1"/>
</dbReference>